<proteinExistence type="predicted"/>
<evidence type="ECO:0000313" key="2">
    <source>
        <dbReference type="Proteomes" id="UP001320706"/>
    </source>
</evidence>
<reference evidence="1" key="1">
    <citation type="submission" date="2024-02" db="EMBL/GenBank/DDBJ databases">
        <title>Metagenome Assembled Genome of Zalaria obscura JY119.</title>
        <authorList>
            <person name="Vighnesh L."/>
            <person name="Jagadeeshwari U."/>
            <person name="Venkata Ramana C."/>
            <person name="Sasikala C."/>
        </authorList>
    </citation>
    <scope>NUCLEOTIDE SEQUENCE</scope>
    <source>
        <strain evidence="1">JY119</strain>
    </source>
</reference>
<keyword evidence="2" id="KW-1185">Reference proteome</keyword>
<gene>
    <name evidence="1" type="ORF">M8818_005307</name>
</gene>
<sequence length="227" mass="25899">MTSANSTLYQHVEENGRTYHAYKSGSDSHFFSIAVPPNCRFVVEDAEDDWEHDDKFSYIHARAVLSCFADPSVVIRKAFNALEPGGYIEFQDHMAPFEFVEPPPEDSALAQWNQLSIEASIKGGRPWNNSKNYARWMREAGFVDVEEHKVWVPCGTFVEDPKLRKMGLYHVTNMMQGIDGMTTRNLSRLGWKPEESKVLAARAIAELREGRVKPFNFILAVWGRKPS</sequence>
<accession>A0ACC3S9R4</accession>
<organism evidence="1 2">
    <name type="scientific">Zalaria obscura</name>
    <dbReference type="NCBI Taxonomy" id="2024903"/>
    <lineage>
        <taxon>Eukaryota</taxon>
        <taxon>Fungi</taxon>
        <taxon>Dikarya</taxon>
        <taxon>Ascomycota</taxon>
        <taxon>Pezizomycotina</taxon>
        <taxon>Dothideomycetes</taxon>
        <taxon>Dothideomycetidae</taxon>
        <taxon>Dothideales</taxon>
        <taxon>Zalariaceae</taxon>
        <taxon>Zalaria</taxon>
    </lineage>
</organism>
<name>A0ACC3S9R4_9PEZI</name>
<dbReference type="EMBL" id="JAMKPW020000031">
    <property type="protein sequence ID" value="KAK8203329.1"/>
    <property type="molecule type" value="Genomic_DNA"/>
</dbReference>
<evidence type="ECO:0000313" key="1">
    <source>
        <dbReference type="EMBL" id="KAK8203329.1"/>
    </source>
</evidence>
<protein>
    <submittedName>
        <fullName evidence="1">Uncharacterized protein</fullName>
    </submittedName>
</protein>
<comment type="caution">
    <text evidence="1">The sequence shown here is derived from an EMBL/GenBank/DDBJ whole genome shotgun (WGS) entry which is preliminary data.</text>
</comment>
<dbReference type="Proteomes" id="UP001320706">
    <property type="component" value="Unassembled WGS sequence"/>
</dbReference>